<evidence type="ECO:0000313" key="4">
    <source>
        <dbReference type="Proteomes" id="UP000319576"/>
    </source>
</evidence>
<protein>
    <recommendedName>
        <fullName evidence="2">DUF3854 domain-containing protein</fullName>
    </recommendedName>
</protein>
<feature type="domain" description="DUF3854" evidence="2">
    <location>
        <begin position="111"/>
        <end position="230"/>
    </location>
</feature>
<keyword evidence="4" id="KW-1185">Reference proteome</keyword>
<dbReference type="Pfam" id="PF12965">
    <property type="entry name" value="DUF3854"/>
    <property type="match status" value="1"/>
</dbReference>
<proteinExistence type="predicted"/>
<dbReference type="Proteomes" id="UP000319576">
    <property type="component" value="Chromosome"/>
</dbReference>
<dbReference type="KEGG" id="uli:ETAA1_55730"/>
<accession>A0A517Y1C7</accession>
<organism evidence="3 4">
    <name type="scientific">Urbifossiella limnaea</name>
    <dbReference type="NCBI Taxonomy" id="2528023"/>
    <lineage>
        <taxon>Bacteria</taxon>
        <taxon>Pseudomonadati</taxon>
        <taxon>Planctomycetota</taxon>
        <taxon>Planctomycetia</taxon>
        <taxon>Gemmatales</taxon>
        <taxon>Gemmataceae</taxon>
        <taxon>Urbifossiella</taxon>
    </lineage>
</organism>
<dbReference type="AlphaFoldDB" id="A0A517Y1C7"/>
<dbReference type="InterPro" id="IPR025048">
    <property type="entry name" value="DUF3987"/>
</dbReference>
<evidence type="ECO:0000256" key="1">
    <source>
        <dbReference type="SAM" id="MobiDB-lite"/>
    </source>
</evidence>
<dbReference type="InterPro" id="IPR024385">
    <property type="entry name" value="DUF3854"/>
</dbReference>
<feature type="compositionally biased region" description="Pro residues" evidence="1">
    <location>
        <begin position="446"/>
        <end position="461"/>
    </location>
</feature>
<feature type="region of interest" description="Disordered" evidence="1">
    <location>
        <begin position="432"/>
        <end position="462"/>
    </location>
</feature>
<dbReference type="EMBL" id="CP036273">
    <property type="protein sequence ID" value="QDU23572.1"/>
    <property type="molecule type" value="Genomic_DNA"/>
</dbReference>
<feature type="region of interest" description="Disordered" evidence="1">
    <location>
        <begin position="769"/>
        <end position="870"/>
    </location>
</feature>
<dbReference type="OrthoDB" id="279540at2"/>
<feature type="compositionally biased region" description="Basic and acidic residues" evidence="1">
    <location>
        <begin position="432"/>
        <end position="443"/>
    </location>
</feature>
<dbReference type="RefSeq" id="WP_145243804.1">
    <property type="nucleotide sequence ID" value="NZ_CP036273.1"/>
</dbReference>
<name>A0A517Y1C7_9BACT</name>
<evidence type="ECO:0000313" key="3">
    <source>
        <dbReference type="EMBL" id="QDU23572.1"/>
    </source>
</evidence>
<sequence>MNTPPTLLPHHLADLRRSGLTDDHVRRCGFYSESDPAVVAKLLRRADRMLANAITPCLCLPFFAPDGRPLGYVRCKPDRPRTDAKGKPVKYESPAGAPNRAYFPPATRAALADPAVPLLVTEGEKKAARADQDGFACVGLVGVYGWQKKRDGGGPRELIPDLVAVAWAGRLVFVVYDSDLADKPAVRLAEWHLAEALAAAGAVVRAVRLPHGPGGEKAGLDDFLAARGADALRLLMDVAGPVTPPAAEGPAARRFAVGDRVTPADRDNVGTVTAALPGDTYRVRFDGKGASAEKAFPAARLRPWPPRPTGAGPAAQPRPFVPFPVDALPAPLVPFVAGVAAAIPCDPAAVALPALAVCGAAVGAARVLQIKRSWAEPPIVWAALVARSGSVKSPPFELAVGPLQRLDLDLRAAGNDAARAYRVALDEWKDAERERRGRGRGGDGAEPPPATDGPGEAPPKPRCVAGDITIESLAVILADNPKGVLVYRDELASWFTGLTRYSKTDATADWLQLFHARPLSVDRKTGDKLTIAVPHAAAGVIGTIQPVVLARAFTRDFRASGGAARILVVMLPPRQKVWTDDDLPAAVAADYEALVRRLREFEPATDADGRPVPVPVRFTPAAREQWGRFVNEWGRVTFDAGEESDDLAAAFSKMEGYAARFALIHHLVLRAAPGGATLPDAVGLDSLEAGITLARWFAAETERVYAALAEDEATAGLRAVADRVRALGGRATVRALQKSNSRKYKTAAAAEAALAELVAAGWGAWEEARPAGGGHPVRTFVLGGPTDDTSDTRDPADEGDEAEASDTRPDEAEETTDLPGDSGRVSELSCVSVTKPAPGDRPHSEGAAGASVGRGRRRYRSDDRPHELRG</sequence>
<reference evidence="3 4" key="1">
    <citation type="submission" date="2019-02" db="EMBL/GenBank/DDBJ databases">
        <title>Deep-cultivation of Planctomycetes and their phenomic and genomic characterization uncovers novel biology.</title>
        <authorList>
            <person name="Wiegand S."/>
            <person name="Jogler M."/>
            <person name="Boedeker C."/>
            <person name="Pinto D."/>
            <person name="Vollmers J."/>
            <person name="Rivas-Marin E."/>
            <person name="Kohn T."/>
            <person name="Peeters S.H."/>
            <person name="Heuer A."/>
            <person name="Rast P."/>
            <person name="Oberbeckmann S."/>
            <person name="Bunk B."/>
            <person name="Jeske O."/>
            <person name="Meyerdierks A."/>
            <person name="Storesund J.E."/>
            <person name="Kallscheuer N."/>
            <person name="Luecker S."/>
            <person name="Lage O.M."/>
            <person name="Pohl T."/>
            <person name="Merkel B.J."/>
            <person name="Hornburger P."/>
            <person name="Mueller R.-W."/>
            <person name="Bruemmer F."/>
            <person name="Labrenz M."/>
            <person name="Spormann A.M."/>
            <person name="Op den Camp H."/>
            <person name="Overmann J."/>
            <person name="Amann R."/>
            <person name="Jetten M.S.M."/>
            <person name="Mascher T."/>
            <person name="Medema M.H."/>
            <person name="Devos D.P."/>
            <person name="Kaster A.-K."/>
            <person name="Ovreas L."/>
            <person name="Rohde M."/>
            <person name="Galperin M.Y."/>
            <person name="Jogler C."/>
        </authorList>
    </citation>
    <scope>NUCLEOTIDE SEQUENCE [LARGE SCALE GENOMIC DNA]</scope>
    <source>
        <strain evidence="3 4">ETA_A1</strain>
    </source>
</reference>
<dbReference type="Pfam" id="PF13148">
    <property type="entry name" value="DUF3987"/>
    <property type="match status" value="1"/>
</dbReference>
<gene>
    <name evidence="3" type="ORF">ETAA1_55730</name>
</gene>
<evidence type="ECO:0000259" key="2">
    <source>
        <dbReference type="Pfam" id="PF12965"/>
    </source>
</evidence>
<feature type="compositionally biased region" description="Basic and acidic residues" evidence="1">
    <location>
        <begin position="860"/>
        <end position="870"/>
    </location>
</feature>